<dbReference type="AlphaFoldDB" id="A0A6C0EHA6"/>
<sequence>MKYSIQPNLISKNSIQQNIFGKYHYQIIFLFVFIFSLLLYLKYIDKPTKEEKYKTLLNFYNKIYN</sequence>
<protein>
    <submittedName>
        <fullName evidence="2">Uncharacterized protein</fullName>
    </submittedName>
</protein>
<keyword evidence="1" id="KW-1133">Transmembrane helix</keyword>
<proteinExistence type="predicted"/>
<accession>A0A6C0EHA6</accession>
<reference evidence="2" key="1">
    <citation type="journal article" date="2020" name="Nature">
        <title>Giant virus diversity and host interactions through global metagenomics.</title>
        <authorList>
            <person name="Schulz F."/>
            <person name="Roux S."/>
            <person name="Paez-Espino D."/>
            <person name="Jungbluth S."/>
            <person name="Walsh D.A."/>
            <person name="Denef V.J."/>
            <person name="McMahon K.D."/>
            <person name="Konstantinidis K.T."/>
            <person name="Eloe-Fadrosh E.A."/>
            <person name="Kyrpides N.C."/>
            <person name="Woyke T."/>
        </authorList>
    </citation>
    <scope>NUCLEOTIDE SEQUENCE</scope>
    <source>
        <strain evidence="2">GVMAG-M-3300001351-8</strain>
    </source>
</reference>
<name>A0A6C0EHA6_9ZZZZ</name>
<evidence type="ECO:0000256" key="1">
    <source>
        <dbReference type="SAM" id="Phobius"/>
    </source>
</evidence>
<keyword evidence="1" id="KW-0812">Transmembrane</keyword>
<evidence type="ECO:0000313" key="2">
    <source>
        <dbReference type="EMBL" id="QHT28566.1"/>
    </source>
</evidence>
<keyword evidence="1" id="KW-0472">Membrane</keyword>
<feature type="transmembrane region" description="Helical" evidence="1">
    <location>
        <begin position="23"/>
        <end position="44"/>
    </location>
</feature>
<organism evidence="2">
    <name type="scientific">viral metagenome</name>
    <dbReference type="NCBI Taxonomy" id="1070528"/>
    <lineage>
        <taxon>unclassified sequences</taxon>
        <taxon>metagenomes</taxon>
        <taxon>organismal metagenomes</taxon>
    </lineage>
</organism>
<dbReference type="EMBL" id="MN738863">
    <property type="protein sequence ID" value="QHT28566.1"/>
    <property type="molecule type" value="Genomic_DNA"/>
</dbReference>